<proteinExistence type="predicted"/>
<sequence>MIGAEGTRLLRDREVTGDPAGVKAPRRLPYLPAESECPERKSTGPFAWTVFYKKNKKSPQKWRTFYLPILIIIV</sequence>
<evidence type="ECO:0000313" key="3">
    <source>
        <dbReference type="Proteomes" id="UP000282892"/>
    </source>
</evidence>
<protein>
    <submittedName>
        <fullName evidence="2">Uncharacterized protein</fullName>
    </submittedName>
</protein>
<accession>A0A3T0I0Q4</accession>
<organism evidence="2 3">
    <name type="scientific">Neobacillus mesonae</name>
    <dbReference type="NCBI Taxonomy" id="1193713"/>
    <lineage>
        <taxon>Bacteria</taxon>
        <taxon>Bacillati</taxon>
        <taxon>Bacillota</taxon>
        <taxon>Bacilli</taxon>
        <taxon>Bacillales</taxon>
        <taxon>Bacillaceae</taxon>
        <taxon>Neobacillus</taxon>
    </lineage>
</organism>
<evidence type="ECO:0000313" key="2">
    <source>
        <dbReference type="EMBL" id="AZU62913.1"/>
    </source>
</evidence>
<dbReference type="AlphaFoldDB" id="A0A3T0I0Q4"/>
<gene>
    <name evidence="2" type="ORF">CHR53_17575</name>
</gene>
<name>A0A3T0I0Q4_9BACI</name>
<keyword evidence="3" id="KW-1185">Reference proteome</keyword>
<dbReference type="KEGG" id="nmk:CHR53_17575"/>
<evidence type="ECO:0000256" key="1">
    <source>
        <dbReference type="SAM" id="MobiDB-lite"/>
    </source>
</evidence>
<dbReference type="Proteomes" id="UP000282892">
    <property type="component" value="Chromosome"/>
</dbReference>
<reference evidence="2 3" key="1">
    <citation type="submission" date="2017-07" db="EMBL/GenBank/DDBJ databases">
        <title>The complete genome sequence of Bacillus mesonae strain H20-5, an efficient strain improving plant abiotic stress resistance.</title>
        <authorList>
            <person name="Kim S.Y."/>
            <person name="Song H."/>
            <person name="Sang M.K."/>
            <person name="Weon H.-Y."/>
            <person name="Song J."/>
        </authorList>
    </citation>
    <scope>NUCLEOTIDE SEQUENCE [LARGE SCALE GENOMIC DNA]</scope>
    <source>
        <strain evidence="2 3">H20-5</strain>
    </source>
</reference>
<dbReference type="EMBL" id="CP022572">
    <property type="protein sequence ID" value="AZU62913.1"/>
    <property type="molecule type" value="Genomic_DNA"/>
</dbReference>
<feature type="region of interest" description="Disordered" evidence="1">
    <location>
        <begin position="1"/>
        <end position="21"/>
    </location>
</feature>